<dbReference type="GO" id="GO:0016787">
    <property type="term" value="F:hydrolase activity"/>
    <property type="evidence" value="ECO:0007669"/>
    <property type="project" value="UniProtKB-KW"/>
</dbReference>
<dbReference type="Gene3D" id="3.40.50.1820">
    <property type="entry name" value="alpha/beta hydrolase"/>
    <property type="match status" value="1"/>
</dbReference>
<dbReference type="InterPro" id="IPR029058">
    <property type="entry name" value="AB_hydrolase_fold"/>
</dbReference>
<dbReference type="EMBL" id="CAJQUM010000001">
    <property type="protein sequence ID" value="CAG4884413.1"/>
    <property type="molecule type" value="Genomic_DNA"/>
</dbReference>
<accession>A0A916J6M5</accession>
<keyword evidence="3" id="KW-1185">Reference proteome</keyword>
<gene>
    <name evidence="2" type="ORF">GTOL_12296</name>
</gene>
<evidence type="ECO:0000259" key="1">
    <source>
        <dbReference type="Pfam" id="PF01738"/>
    </source>
</evidence>
<evidence type="ECO:0000313" key="2">
    <source>
        <dbReference type="EMBL" id="CAG4884413.1"/>
    </source>
</evidence>
<sequence>MQVSSHVDICIPADGRKLQGELTVPRNASGIVAFAHGSGSNRHSPRNQFVARELQRAGVATLLLDLLEEEETADPDKVIDLGMLAERLLAATRWIGDNPATASLVRGYFGASTGAAVALVAAACNTDDVSAVVSRSGRPDLAKHWLPQVKAPTLLIVGGNDAPVLQWNRDAYRCLSVEKELIVVPNATHLFEEPGTLEEVARHACRWFVRHLAAKAIGDA</sequence>
<keyword evidence="2" id="KW-0378">Hydrolase</keyword>
<feature type="domain" description="Dienelactone hydrolase" evidence="1">
    <location>
        <begin position="85"/>
        <end position="206"/>
    </location>
</feature>
<organism evidence="2 3">
    <name type="scientific">Georgfuchsia toluolica</name>
    <dbReference type="NCBI Taxonomy" id="424218"/>
    <lineage>
        <taxon>Bacteria</taxon>
        <taxon>Pseudomonadati</taxon>
        <taxon>Pseudomonadota</taxon>
        <taxon>Betaproteobacteria</taxon>
        <taxon>Nitrosomonadales</taxon>
        <taxon>Sterolibacteriaceae</taxon>
        <taxon>Georgfuchsia</taxon>
    </lineage>
</organism>
<dbReference type="InterPro" id="IPR002925">
    <property type="entry name" value="Dienelactn_hydro"/>
</dbReference>
<reference evidence="2" key="1">
    <citation type="submission" date="2021-04" db="EMBL/GenBank/DDBJ databases">
        <authorList>
            <person name="Hornung B."/>
        </authorList>
    </citation>
    <scope>NUCLEOTIDE SEQUENCE</scope>
    <source>
        <strain evidence="2">G5G6</strain>
    </source>
</reference>
<comment type="caution">
    <text evidence="2">The sequence shown here is derived from an EMBL/GenBank/DDBJ whole genome shotgun (WGS) entry which is preliminary data.</text>
</comment>
<dbReference type="AlphaFoldDB" id="A0A916J6M5"/>
<dbReference type="Pfam" id="PF01738">
    <property type="entry name" value="DLH"/>
    <property type="match status" value="1"/>
</dbReference>
<proteinExistence type="predicted"/>
<protein>
    <submittedName>
        <fullName evidence="2">Hydrolase</fullName>
    </submittedName>
</protein>
<dbReference type="SUPFAM" id="SSF53474">
    <property type="entry name" value="alpha/beta-Hydrolases"/>
    <property type="match status" value="1"/>
</dbReference>
<name>A0A916J6M5_9PROT</name>
<dbReference type="RefSeq" id="WP_220636268.1">
    <property type="nucleotide sequence ID" value="NZ_CAJQUM010000001.1"/>
</dbReference>
<evidence type="ECO:0000313" key="3">
    <source>
        <dbReference type="Proteomes" id="UP000742786"/>
    </source>
</evidence>
<dbReference type="Proteomes" id="UP000742786">
    <property type="component" value="Unassembled WGS sequence"/>
</dbReference>